<gene>
    <name evidence="2" type="ORF">PT974_10500</name>
</gene>
<accession>A0ABR0SA18</accession>
<dbReference type="Proteomes" id="UP001338125">
    <property type="component" value="Unassembled WGS sequence"/>
</dbReference>
<name>A0ABR0SA18_9HYPO</name>
<dbReference type="InterPro" id="IPR046676">
    <property type="entry name" value="DUF6546"/>
</dbReference>
<reference evidence="2 3" key="1">
    <citation type="submission" date="2024-01" db="EMBL/GenBank/DDBJ databases">
        <title>Complete genome of Cladobotryum mycophilum ATHUM6906.</title>
        <authorList>
            <person name="Christinaki A.C."/>
            <person name="Myridakis A.I."/>
            <person name="Kouvelis V.N."/>
        </authorList>
    </citation>
    <scope>NUCLEOTIDE SEQUENCE [LARGE SCALE GENOMIC DNA]</scope>
    <source>
        <strain evidence="2 3">ATHUM6906</strain>
    </source>
</reference>
<protein>
    <recommendedName>
        <fullName evidence="1">DUF6546 domain-containing protein</fullName>
    </recommendedName>
</protein>
<proteinExistence type="predicted"/>
<comment type="caution">
    <text evidence="2">The sequence shown here is derived from an EMBL/GenBank/DDBJ whole genome shotgun (WGS) entry which is preliminary data.</text>
</comment>
<dbReference type="EMBL" id="JAVFKD010000015">
    <property type="protein sequence ID" value="KAK5989002.1"/>
    <property type="molecule type" value="Genomic_DNA"/>
</dbReference>
<sequence length="503" mass="58292">MNQEDDILRRLGWEILSLQPPCWGSLPAELRTMILEWTATISKETKCPLAGYASVNQEWRDFFEPLTFRSLRLLPTCLDEFDRIVRDAKRRQHVRHIWFRYNRRCRCENRSFRFLEPVNMHAFAAGIIHLFHILESWTGRDRSENAPLLTLELSAFAAIDPDHSMKDSVPEEIEGVDLENDKDVRAALYRKHPAALIHRPEAQFSEWERKSYYLSPSRTDPFPAGPLPKVRAVNLLVIRRHTHSVFFAPFLKTIIPALPCLVSLTYEPWRKHPSSQEVESALLSQIISILPSCFRGLVIFEDHSETYRGHGTPRVYTDRCSALAQQLSRVGNLKHLCVSYAIDAKDFFADFYTTSTTSASREWGKLETLTLTSNLIRLDESPDSITRLLLAAGRAAKNMPNLKGLEIYNVHDLDGGVFRFRVTDEVTVVSWVSSWKFELSEEAIQPWREMYEQSRSQSFEVRVFAERKRFLEWPSCILPVLYSRKIVVHPVTYCNMMNGNNRL</sequence>
<evidence type="ECO:0000259" key="1">
    <source>
        <dbReference type="Pfam" id="PF20183"/>
    </source>
</evidence>
<dbReference type="Pfam" id="PF20183">
    <property type="entry name" value="DUF6546"/>
    <property type="match status" value="1"/>
</dbReference>
<keyword evidence="3" id="KW-1185">Reference proteome</keyword>
<evidence type="ECO:0000313" key="2">
    <source>
        <dbReference type="EMBL" id="KAK5989002.1"/>
    </source>
</evidence>
<feature type="domain" description="DUF6546" evidence="1">
    <location>
        <begin position="290"/>
        <end position="467"/>
    </location>
</feature>
<organism evidence="2 3">
    <name type="scientific">Cladobotryum mycophilum</name>
    <dbReference type="NCBI Taxonomy" id="491253"/>
    <lineage>
        <taxon>Eukaryota</taxon>
        <taxon>Fungi</taxon>
        <taxon>Dikarya</taxon>
        <taxon>Ascomycota</taxon>
        <taxon>Pezizomycotina</taxon>
        <taxon>Sordariomycetes</taxon>
        <taxon>Hypocreomycetidae</taxon>
        <taxon>Hypocreales</taxon>
        <taxon>Hypocreaceae</taxon>
        <taxon>Cladobotryum</taxon>
    </lineage>
</organism>
<evidence type="ECO:0000313" key="3">
    <source>
        <dbReference type="Proteomes" id="UP001338125"/>
    </source>
</evidence>